<comment type="caution">
    <text evidence="4">The sequence shown here is derived from an EMBL/GenBank/DDBJ whole genome shotgun (WGS) entry which is preliminary data.</text>
</comment>
<dbReference type="SUPFAM" id="SSF54523">
    <property type="entry name" value="Pili subunits"/>
    <property type="match status" value="1"/>
</dbReference>
<evidence type="ECO:0000256" key="1">
    <source>
        <dbReference type="ARBA" id="ARBA00004241"/>
    </source>
</evidence>
<proteinExistence type="predicted"/>
<dbReference type="InterPro" id="IPR045584">
    <property type="entry name" value="Pilin-like"/>
</dbReference>
<sequence length="157" mass="16812">MFNKLLKKYAKNEEGLTLIELLVVIVILGIIAAIAVVSIGGILDNSKKDAHVGNAQQMVNAAKMWVTGNANGKNFTGTSTELTLQKLYDENLLDTMKDPDGGTGYVPTTSKVVIAKSGNSFTYTVTLIGSKKEIPAPGVLSDNLERSEVKDVVKKSQ</sequence>
<evidence type="ECO:0000256" key="3">
    <source>
        <dbReference type="SAM" id="Phobius"/>
    </source>
</evidence>
<evidence type="ECO:0000313" key="4">
    <source>
        <dbReference type="EMBL" id="MBD7963124.1"/>
    </source>
</evidence>
<dbReference type="InterPro" id="IPR012902">
    <property type="entry name" value="N_methyl_site"/>
</dbReference>
<evidence type="ECO:0000313" key="5">
    <source>
        <dbReference type="Proteomes" id="UP000603641"/>
    </source>
</evidence>
<dbReference type="EMBL" id="JACSQM010000001">
    <property type="protein sequence ID" value="MBD7963124.1"/>
    <property type="molecule type" value="Genomic_DNA"/>
</dbReference>
<dbReference type="Gene3D" id="3.30.700.10">
    <property type="entry name" value="Glycoprotein, Type 4 Pilin"/>
    <property type="match status" value="1"/>
</dbReference>
<keyword evidence="3" id="KW-0812">Transmembrane</keyword>
<protein>
    <submittedName>
        <fullName evidence="4">Type II secretion system protein</fullName>
    </submittedName>
</protein>
<keyword evidence="3" id="KW-1133">Transmembrane helix</keyword>
<dbReference type="Proteomes" id="UP000603641">
    <property type="component" value="Unassembled WGS sequence"/>
</dbReference>
<dbReference type="Pfam" id="PF07963">
    <property type="entry name" value="N_methyl"/>
    <property type="match status" value="1"/>
</dbReference>
<feature type="transmembrane region" description="Helical" evidence="3">
    <location>
        <begin position="21"/>
        <end position="43"/>
    </location>
</feature>
<keyword evidence="3" id="KW-0472">Membrane</keyword>
<name>A0ABR8SIF7_9BACL</name>
<evidence type="ECO:0000256" key="2">
    <source>
        <dbReference type="ARBA" id="ARBA00023287"/>
    </source>
</evidence>
<accession>A0ABR8SIF7</accession>
<dbReference type="PROSITE" id="PS00409">
    <property type="entry name" value="PROKAR_NTER_METHYL"/>
    <property type="match status" value="1"/>
</dbReference>
<dbReference type="RefSeq" id="WP_191752512.1">
    <property type="nucleotide sequence ID" value="NZ_JACSQM010000001.1"/>
</dbReference>
<comment type="subcellular location">
    <subcellularLocation>
        <location evidence="1">Cell surface</location>
    </subcellularLocation>
</comment>
<organism evidence="4 5">
    <name type="scientific">Fictibacillus norfolkensis</name>
    <dbReference type="NCBI Taxonomy" id="2762233"/>
    <lineage>
        <taxon>Bacteria</taxon>
        <taxon>Bacillati</taxon>
        <taxon>Bacillota</taxon>
        <taxon>Bacilli</taxon>
        <taxon>Bacillales</taxon>
        <taxon>Fictibacillaceae</taxon>
        <taxon>Fictibacillus</taxon>
    </lineage>
</organism>
<keyword evidence="5" id="KW-1185">Reference proteome</keyword>
<dbReference type="NCBIfam" id="TIGR02532">
    <property type="entry name" value="IV_pilin_GFxxxE"/>
    <property type="match status" value="1"/>
</dbReference>
<reference evidence="4 5" key="1">
    <citation type="submission" date="2020-08" db="EMBL/GenBank/DDBJ databases">
        <title>A Genomic Blueprint of the Chicken Gut Microbiome.</title>
        <authorList>
            <person name="Gilroy R."/>
            <person name="Ravi A."/>
            <person name="Getino M."/>
            <person name="Pursley I."/>
            <person name="Horton D.L."/>
            <person name="Alikhan N.-F."/>
            <person name="Baker D."/>
            <person name="Gharbi K."/>
            <person name="Hall N."/>
            <person name="Watson M."/>
            <person name="Adriaenssens E.M."/>
            <person name="Foster-Nyarko E."/>
            <person name="Jarju S."/>
            <person name="Secka A."/>
            <person name="Antonio M."/>
            <person name="Oren A."/>
            <person name="Chaudhuri R."/>
            <person name="La Ragione R.M."/>
            <person name="Hildebrand F."/>
            <person name="Pallen M.J."/>
        </authorList>
    </citation>
    <scope>NUCLEOTIDE SEQUENCE [LARGE SCALE GENOMIC DNA]</scope>
    <source>
        <strain evidence="4 5">Sa2CUA10</strain>
    </source>
</reference>
<gene>
    <name evidence="4" type="ORF">H9648_03580</name>
</gene>
<keyword evidence="2" id="KW-0178">Competence</keyword>